<sequence length="319" mass="33591">GGGAGARGARREAGRARPQARDHGGVPCDAVVAPPPLRAAGPGARSAGAHQRHRGSRDSEPRAAVRDGRPGPGARHGAVPAVVDPAHPPGALCVRGSRRRQAQAPPRDEPDRMEPRRRGHGGRCGPHDDGLGQPRQHPPGQHGDQRTLPGPTDAADPARQRRPDGHRRLVRGAADPVVDTVGLARGGGGGGAVHDRRESERRGFSGHGGRDRQQRERPTPTPTPTPYGALPPLAARGHAERCHAPFSSVVTTVPGPPLPSTANLRQRLVCLPDFEDPDRLRHHAAPSRWRRPAGLGPDGRQPHPDGPCPVENGRHGGCP</sequence>
<protein>
    <submittedName>
        <fullName evidence="2">Uncharacterized protein</fullName>
    </submittedName>
</protein>
<evidence type="ECO:0000313" key="2">
    <source>
        <dbReference type="EMBL" id="RKO96096.1"/>
    </source>
</evidence>
<feature type="compositionally biased region" description="Basic and acidic residues" evidence="1">
    <location>
        <begin position="156"/>
        <end position="167"/>
    </location>
</feature>
<reference evidence="3" key="1">
    <citation type="journal article" date="2018" name="Nat. Microbiol.">
        <title>Leveraging single-cell genomics to expand the fungal tree of life.</title>
        <authorList>
            <person name="Ahrendt S.R."/>
            <person name="Quandt C.A."/>
            <person name="Ciobanu D."/>
            <person name="Clum A."/>
            <person name="Salamov A."/>
            <person name="Andreopoulos B."/>
            <person name="Cheng J.F."/>
            <person name="Woyke T."/>
            <person name="Pelin A."/>
            <person name="Henrissat B."/>
            <person name="Reynolds N.K."/>
            <person name="Benny G.L."/>
            <person name="Smith M.E."/>
            <person name="James T.Y."/>
            <person name="Grigoriev I.V."/>
        </authorList>
    </citation>
    <scope>NUCLEOTIDE SEQUENCE [LARGE SCALE GENOMIC DNA]</scope>
    <source>
        <strain evidence="3">ATCC 52028</strain>
    </source>
</reference>
<feature type="compositionally biased region" description="Basic and acidic residues" evidence="1">
    <location>
        <begin position="106"/>
        <end position="116"/>
    </location>
</feature>
<proteinExistence type="predicted"/>
<feature type="compositionally biased region" description="Basic and acidic residues" evidence="1">
    <location>
        <begin position="56"/>
        <end position="69"/>
    </location>
</feature>
<feature type="compositionally biased region" description="Basic residues" evidence="1">
    <location>
        <begin position="280"/>
        <end position="291"/>
    </location>
</feature>
<feature type="non-terminal residue" evidence="2">
    <location>
        <position position="1"/>
    </location>
</feature>
<dbReference type="AlphaFoldDB" id="A0A4P9WXT0"/>
<evidence type="ECO:0000256" key="1">
    <source>
        <dbReference type="SAM" id="MobiDB-lite"/>
    </source>
</evidence>
<feature type="region of interest" description="Disordered" evidence="1">
    <location>
        <begin position="1"/>
        <end position="233"/>
    </location>
</feature>
<evidence type="ECO:0000313" key="3">
    <source>
        <dbReference type="Proteomes" id="UP000268535"/>
    </source>
</evidence>
<feature type="compositionally biased region" description="Basic and acidic residues" evidence="1">
    <location>
        <begin position="193"/>
        <end position="218"/>
    </location>
</feature>
<feature type="compositionally biased region" description="Basic and acidic residues" evidence="1">
    <location>
        <begin position="9"/>
        <end position="24"/>
    </location>
</feature>
<dbReference type="EMBL" id="ML010378">
    <property type="protein sequence ID" value="RKO96096.1"/>
    <property type="molecule type" value="Genomic_DNA"/>
</dbReference>
<dbReference type="Proteomes" id="UP000268535">
    <property type="component" value="Unassembled WGS sequence"/>
</dbReference>
<gene>
    <name evidence="2" type="ORF">CAUPRSCDRAFT_12204</name>
</gene>
<name>A0A4P9WXT0_9FUNG</name>
<organism evidence="2 3">
    <name type="scientific">Caulochytrium protostelioides</name>
    <dbReference type="NCBI Taxonomy" id="1555241"/>
    <lineage>
        <taxon>Eukaryota</taxon>
        <taxon>Fungi</taxon>
        <taxon>Fungi incertae sedis</taxon>
        <taxon>Chytridiomycota</taxon>
        <taxon>Chytridiomycota incertae sedis</taxon>
        <taxon>Chytridiomycetes</taxon>
        <taxon>Caulochytriales</taxon>
        <taxon>Caulochytriaceae</taxon>
        <taxon>Caulochytrium</taxon>
    </lineage>
</organism>
<feature type="compositionally biased region" description="Low complexity" evidence="1">
    <location>
        <begin position="38"/>
        <end position="49"/>
    </location>
</feature>
<accession>A0A4P9WXT0</accession>
<feature type="compositionally biased region" description="Low complexity" evidence="1">
    <location>
        <begin position="76"/>
        <end position="91"/>
    </location>
</feature>
<feature type="region of interest" description="Disordered" evidence="1">
    <location>
        <begin position="274"/>
        <end position="319"/>
    </location>
</feature>